<name>A0A075V8Z7_9PSEU</name>
<evidence type="ECO:0000313" key="1">
    <source>
        <dbReference type="EMBL" id="AIG80841.1"/>
    </source>
</evidence>
<proteinExistence type="predicted"/>
<dbReference type="InterPro" id="IPR046274">
    <property type="entry name" value="DUF6307"/>
</dbReference>
<dbReference type="EMBL" id="CP008953">
    <property type="protein sequence ID" value="AIG80841.1"/>
    <property type="molecule type" value="Genomic_DNA"/>
</dbReference>
<dbReference type="RefSeq" id="WP_167551730.1">
    <property type="nucleotide sequence ID" value="NZ_CP008953.1"/>
</dbReference>
<evidence type="ECO:0008006" key="3">
    <source>
        <dbReference type="Google" id="ProtNLM"/>
    </source>
</evidence>
<dbReference type="KEGG" id="aja:AJAP_40320"/>
<accession>A0A075V8Z7</accession>
<keyword evidence="2" id="KW-1185">Reference proteome</keyword>
<dbReference type="Pfam" id="PF19826">
    <property type="entry name" value="DUF6307"/>
    <property type="match status" value="1"/>
</dbReference>
<protein>
    <recommendedName>
        <fullName evidence="3">PRD domain-containing protein</fullName>
    </recommendedName>
</protein>
<dbReference type="HOGENOM" id="CLU_213370_0_0_11"/>
<gene>
    <name evidence="1" type="ORF">AJAP_40320</name>
</gene>
<reference evidence="1 2" key="1">
    <citation type="journal article" date="2014" name="J. Biotechnol.">
        <title>Complete genome sequence of the actinobacterium Amycolatopsis japonica MG417-CF17(T) (=DSM 44213T) producing (S,S)-N,N'-ethylenediaminedisuccinic acid.</title>
        <authorList>
            <person name="Stegmann E."/>
            <person name="Albersmeier A."/>
            <person name="Spohn M."/>
            <person name="Gert H."/>
            <person name="Weber T."/>
            <person name="Wohlleben W."/>
            <person name="Kalinowski J."/>
            <person name="Ruckert C."/>
        </authorList>
    </citation>
    <scope>NUCLEOTIDE SEQUENCE [LARGE SCALE GENOMIC DNA]</scope>
    <source>
        <strain evidence="2">MG417-CF17 (DSM 44213)</strain>
    </source>
</reference>
<evidence type="ECO:0000313" key="2">
    <source>
        <dbReference type="Proteomes" id="UP000028492"/>
    </source>
</evidence>
<dbReference type="STRING" id="208439.AJAP_40320"/>
<organism evidence="1 2">
    <name type="scientific">Amycolatopsis japonica</name>
    <dbReference type="NCBI Taxonomy" id="208439"/>
    <lineage>
        <taxon>Bacteria</taxon>
        <taxon>Bacillati</taxon>
        <taxon>Actinomycetota</taxon>
        <taxon>Actinomycetes</taxon>
        <taxon>Pseudonocardiales</taxon>
        <taxon>Pseudonocardiaceae</taxon>
        <taxon>Amycolatopsis</taxon>
        <taxon>Amycolatopsis japonica group</taxon>
    </lineage>
</organism>
<dbReference type="Proteomes" id="UP000028492">
    <property type="component" value="Chromosome"/>
</dbReference>
<dbReference type="AlphaFoldDB" id="A0A075V8Z7"/>
<sequence length="52" mass="5848">MNADTVPVSRYEIRVDTVKKIVNEHTDLDNEAAFALAVHMVRALDTVPEPVR</sequence>